<keyword evidence="8" id="KW-1185">Reference proteome</keyword>
<gene>
    <name evidence="7" type="ORF">F3Y22_tig00116971pilonHSYRG00069</name>
</gene>
<sequence length="122" mass="13193">MALSGFGCVKIQERLLSGTVCGAFPTPRNPPSAAFISPRKTLDLVILDSRGFVVNGKQSSSSVQTAAVRHLEGSVTKAQGLRFAVVVARFNEIVTKLLLEGALETFRKYSVNEEDIDVCNNH</sequence>
<evidence type="ECO:0000256" key="1">
    <source>
        <dbReference type="ARBA" id="ARBA00004917"/>
    </source>
</evidence>
<dbReference type="GO" id="GO:0009231">
    <property type="term" value="P:riboflavin biosynthetic process"/>
    <property type="evidence" value="ECO:0007669"/>
    <property type="project" value="UniProtKB-UniPathway"/>
</dbReference>
<comment type="catalytic activity">
    <reaction evidence="6">
        <text>(2S)-2-hydroxy-3-oxobutyl phosphate + 5-amino-6-(D-ribitylamino)uracil = 6,7-dimethyl-8-(1-D-ribityl)lumazine + phosphate + 2 H2O + H(+)</text>
        <dbReference type="Rhea" id="RHEA:26152"/>
        <dbReference type="ChEBI" id="CHEBI:15377"/>
        <dbReference type="ChEBI" id="CHEBI:15378"/>
        <dbReference type="ChEBI" id="CHEBI:15934"/>
        <dbReference type="ChEBI" id="CHEBI:43474"/>
        <dbReference type="ChEBI" id="CHEBI:58201"/>
        <dbReference type="ChEBI" id="CHEBI:58830"/>
        <dbReference type="EC" id="2.5.1.78"/>
    </reaction>
</comment>
<dbReference type="EMBL" id="VEPZ02001744">
    <property type="protein sequence ID" value="KAE8658295.1"/>
    <property type="molecule type" value="Genomic_DNA"/>
</dbReference>
<evidence type="ECO:0000256" key="3">
    <source>
        <dbReference type="ARBA" id="ARBA00012664"/>
    </source>
</evidence>
<dbReference type="Gene3D" id="3.40.50.960">
    <property type="entry name" value="Lumazine/riboflavin synthase"/>
    <property type="match status" value="1"/>
</dbReference>
<evidence type="ECO:0000313" key="8">
    <source>
        <dbReference type="Proteomes" id="UP000436088"/>
    </source>
</evidence>
<comment type="caution">
    <text evidence="7">The sequence shown here is derived from an EMBL/GenBank/DDBJ whole genome shotgun (WGS) entry which is preliminary data.</text>
</comment>
<dbReference type="InterPro" id="IPR036467">
    <property type="entry name" value="LS/RS_sf"/>
</dbReference>
<dbReference type="PANTHER" id="PTHR21058">
    <property type="entry name" value="6,7-DIMETHYL-8-RIBITYLLUMAZINE SYNTHASE DMRL SYNTHASE LUMAZINE SYNTHASE"/>
    <property type="match status" value="1"/>
</dbReference>
<dbReference type="GO" id="GO:0009349">
    <property type="term" value="C:riboflavin synthase complex"/>
    <property type="evidence" value="ECO:0007669"/>
    <property type="project" value="InterPro"/>
</dbReference>
<evidence type="ECO:0000256" key="5">
    <source>
        <dbReference type="ARBA" id="ARBA00022679"/>
    </source>
</evidence>
<evidence type="ECO:0000313" key="7">
    <source>
        <dbReference type="EMBL" id="KAE8658295.1"/>
    </source>
</evidence>
<dbReference type="GO" id="GO:0000906">
    <property type="term" value="F:6,7-dimethyl-8-ribityllumazine synthase activity"/>
    <property type="evidence" value="ECO:0007669"/>
    <property type="project" value="UniProtKB-EC"/>
</dbReference>
<dbReference type="AlphaFoldDB" id="A0A6A2WRP9"/>
<organism evidence="7 8">
    <name type="scientific">Hibiscus syriacus</name>
    <name type="common">Rose of Sharon</name>
    <dbReference type="NCBI Taxonomy" id="106335"/>
    <lineage>
        <taxon>Eukaryota</taxon>
        <taxon>Viridiplantae</taxon>
        <taxon>Streptophyta</taxon>
        <taxon>Embryophyta</taxon>
        <taxon>Tracheophyta</taxon>
        <taxon>Spermatophyta</taxon>
        <taxon>Magnoliopsida</taxon>
        <taxon>eudicotyledons</taxon>
        <taxon>Gunneridae</taxon>
        <taxon>Pentapetalae</taxon>
        <taxon>rosids</taxon>
        <taxon>malvids</taxon>
        <taxon>Malvales</taxon>
        <taxon>Malvaceae</taxon>
        <taxon>Malvoideae</taxon>
        <taxon>Hibiscus</taxon>
    </lineage>
</organism>
<keyword evidence="4" id="KW-0686">Riboflavin biosynthesis</keyword>
<dbReference type="UniPathway" id="UPA00275">
    <property type="reaction ID" value="UER00404"/>
</dbReference>
<dbReference type="Proteomes" id="UP000436088">
    <property type="component" value="Unassembled WGS sequence"/>
</dbReference>
<comment type="similarity">
    <text evidence="2">Belongs to the DMRL synthase family.</text>
</comment>
<dbReference type="InterPro" id="IPR002180">
    <property type="entry name" value="LS/RS"/>
</dbReference>
<accession>A0A6A2WRP9</accession>
<dbReference type="EC" id="2.5.1.78" evidence="3"/>
<keyword evidence="5" id="KW-0808">Transferase</keyword>
<dbReference type="SUPFAM" id="SSF52121">
    <property type="entry name" value="Lumazine synthase"/>
    <property type="match status" value="1"/>
</dbReference>
<dbReference type="Pfam" id="PF00885">
    <property type="entry name" value="DMRL_synthase"/>
    <property type="match status" value="1"/>
</dbReference>
<comment type="pathway">
    <text evidence="1">Cofactor biosynthesis; riboflavin biosynthesis; riboflavin from 2-hydroxy-3-oxobutyl phosphate and 5-amino-6-(D-ribitylamino)uracil: step 1/2.</text>
</comment>
<evidence type="ECO:0000256" key="6">
    <source>
        <dbReference type="ARBA" id="ARBA00048785"/>
    </source>
</evidence>
<name>A0A6A2WRP9_HIBSY</name>
<evidence type="ECO:0000256" key="4">
    <source>
        <dbReference type="ARBA" id="ARBA00022619"/>
    </source>
</evidence>
<proteinExistence type="inferred from homology"/>
<evidence type="ECO:0000256" key="2">
    <source>
        <dbReference type="ARBA" id="ARBA00007424"/>
    </source>
</evidence>
<reference evidence="7" key="1">
    <citation type="submission" date="2019-09" db="EMBL/GenBank/DDBJ databases">
        <title>Draft genome information of white flower Hibiscus syriacus.</title>
        <authorList>
            <person name="Kim Y.-M."/>
        </authorList>
    </citation>
    <scope>NUCLEOTIDE SEQUENCE [LARGE SCALE GENOMIC DNA]</scope>
    <source>
        <strain evidence="7">YM2019G1</strain>
    </source>
</reference>
<protein>
    <recommendedName>
        <fullName evidence="3">6,7-dimethyl-8-ribityllumazine synthase</fullName>
        <ecNumber evidence="3">2.5.1.78</ecNumber>
    </recommendedName>
</protein>
<dbReference type="InterPro" id="IPR034964">
    <property type="entry name" value="LS"/>
</dbReference>
<dbReference type="PANTHER" id="PTHR21058:SF0">
    <property type="entry name" value="6,7-DIMETHYL-8-RIBITYLLUMAZINE SYNTHASE"/>
    <property type="match status" value="1"/>
</dbReference>